<reference evidence="2" key="1">
    <citation type="submission" date="2019-09" db="EMBL/GenBank/DDBJ databases">
        <authorList>
            <person name="Zhang L."/>
        </authorList>
    </citation>
    <scope>NUCLEOTIDE SEQUENCE</scope>
</reference>
<dbReference type="PANTHER" id="PTHR33237:SF31">
    <property type="entry name" value="F2P16.13 PROTEIN"/>
    <property type="match status" value="1"/>
</dbReference>
<evidence type="ECO:0000313" key="2">
    <source>
        <dbReference type="EMBL" id="VVW43903.1"/>
    </source>
</evidence>
<organism evidence="2">
    <name type="scientific">Nymphaea colorata</name>
    <name type="common">pocket water lily</name>
    <dbReference type="NCBI Taxonomy" id="210225"/>
    <lineage>
        <taxon>Eukaryota</taxon>
        <taxon>Viridiplantae</taxon>
        <taxon>Streptophyta</taxon>
        <taxon>Embryophyta</taxon>
        <taxon>Tracheophyta</taxon>
        <taxon>Spermatophyta</taxon>
        <taxon>Magnoliopsida</taxon>
        <taxon>Nymphaeales</taxon>
        <taxon>Nymphaeaceae</taxon>
        <taxon>Nymphaea</taxon>
    </lineage>
</organism>
<dbReference type="EMBL" id="LR721784">
    <property type="protein sequence ID" value="VVW43903.1"/>
    <property type="molecule type" value="Genomic_DNA"/>
</dbReference>
<evidence type="ECO:0000256" key="1">
    <source>
        <dbReference type="SAM" id="Phobius"/>
    </source>
</evidence>
<feature type="transmembrane region" description="Helical" evidence="1">
    <location>
        <begin position="20"/>
        <end position="39"/>
    </location>
</feature>
<proteinExistence type="predicted"/>
<dbReference type="AlphaFoldDB" id="A0A5K1E6C4"/>
<dbReference type="PANTHER" id="PTHR33237">
    <property type="entry name" value="F2P16.13 PROTEIN-RELATED"/>
    <property type="match status" value="1"/>
</dbReference>
<dbReference type="Gramene" id="NC6G0255790.1">
    <property type="protein sequence ID" value="NC6G0255790.1:cds"/>
    <property type="gene ID" value="NC6G0255790"/>
</dbReference>
<keyword evidence="1" id="KW-0812">Transmembrane</keyword>
<protein>
    <submittedName>
        <fullName evidence="2">Uncharacterized protein</fullName>
    </submittedName>
</protein>
<name>A0A5K1E6C4_9MAGN</name>
<sequence>MARWSLKAEHGLGSAQAGAMGLAGLILSTFVLTMCAFRLKRRRRRHLISHMFISNPTAPMNAEPQPLTTKAIRCTRPGEDGIDESFVSQELCLWKKNILMGEKCQPPEFSGVIMYDSAGKLVSPAVPRITYPPW</sequence>
<keyword evidence="1" id="KW-0472">Membrane</keyword>
<keyword evidence="1" id="KW-1133">Transmembrane helix</keyword>
<accession>A0A5K1E6C4</accession>
<gene>
    <name evidence="2" type="ORF">NYM_LOCUS22124</name>
</gene>